<name>A0A8X6IMD3_NEPPI</name>
<accession>A0A8X6IMD3</accession>
<comment type="caution">
    <text evidence="2">The sequence shown here is derived from an EMBL/GenBank/DDBJ whole genome shotgun (WGS) entry which is preliminary data.</text>
</comment>
<dbReference type="Proteomes" id="UP000887013">
    <property type="component" value="Unassembled WGS sequence"/>
</dbReference>
<dbReference type="AlphaFoldDB" id="A0A8X6IMD3"/>
<gene>
    <name evidence="2" type="ORF">NPIL_472511</name>
</gene>
<keyword evidence="3" id="KW-1185">Reference proteome</keyword>
<sequence>MWFPFTSRPSSELGRQMAITAPPINGPFSIRRRDGRKKNRLGHSKTACRKNNIRAGQQQHFPVHNGAINRNALSPSKIR</sequence>
<protein>
    <submittedName>
        <fullName evidence="2">Uncharacterized protein</fullName>
    </submittedName>
</protein>
<feature type="region of interest" description="Disordered" evidence="1">
    <location>
        <begin position="20"/>
        <end position="43"/>
    </location>
</feature>
<feature type="compositionally biased region" description="Basic residues" evidence="1">
    <location>
        <begin position="33"/>
        <end position="43"/>
    </location>
</feature>
<proteinExistence type="predicted"/>
<evidence type="ECO:0000256" key="1">
    <source>
        <dbReference type="SAM" id="MobiDB-lite"/>
    </source>
</evidence>
<organism evidence="2 3">
    <name type="scientific">Nephila pilipes</name>
    <name type="common">Giant wood spider</name>
    <name type="synonym">Nephila maculata</name>
    <dbReference type="NCBI Taxonomy" id="299642"/>
    <lineage>
        <taxon>Eukaryota</taxon>
        <taxon>Metazoa</taxon>
        <taxon>Ecdysozoa</taxon>
        <taxon>Arthropoda</taxon>
        <taxon>Chelicerata</taxon>
        <taxon>Arachnida</taxon>
        <taxon>Araneae</taxon>
        <taxon>Araneomorphae</taxon>
        <taxon>Entelegynae</taxon>
        <taxon>Araneoidea</taxon>
        <taxon>Nephilidae</taxon>
        <taxon>Nephila</taxon>
    </lineage>
</organism>
<evidence type="ECO:0000313" key="3">
    <source>
        <dbReference type="Proteomes" id="UP000887013"/>
    </source>
</evidence>
<dbReference type="EMBL" id="BMAW01091867">
    <property type="protein sequence ID" value="GFS52004.1"/>
    <property type="molecule type" value="Genomic_DNA"/>
</dbReference>
<evidence type="ECO:0000313" key="2">
    <source>
        <dbReference type="EMBL" id="GFS52004.1"/>
    </source>
</evidence>
<reference evidence="2" key="1">
    <citation type="submission" date="2020-08" db="EMBL/GenBank/DDBJ databases">
        <title>Multicomponent nature underlies the extraordinary mechanical properties of spider dragline silk.</title>
        <authorList>
            <person name="Kono N."/>
            <person name="Nakamura H."/>
            <person name="Mori M."/>
            <person name="Yoshida Y."/>
            <person name="Ohtoshi R."/>
            <person name="Malay A.D."/>
            <person name="Moran D.A.P."/>
            <person name="Tomita M."/>
            <person name="Numata K."/>
            <person name="Arakawa K."/>
        </authorList>
    </citation>
    <scope>NUCLEOTIDE SEQUENCE</scope>
</reference>